<dbReference type="Gene3D" id="3.40.50.1820">
    <property type="entry name" value="alpha/beta hydrolase"/>
    <property type="match status" value="1"/>
</dbReference>
<dbReference type="Proteomes" id="UP000515160">
    <property type="component" value="Chromosome 3"/>
</dbReference>
<proteinExistence type="inferred from homology"/>
<evidence type="ECO:0000256" key="2">
    <source>
        <dbReference type="ARBA" id="ARBA00022801"/>
    </source>
</evidence>
<sequence length="325" mass="37283">MGYLSLRDYDVVRIDTPFGHMMGHWYGNRKDRPILAIHGWQDNIGTFDTLIPLLPDYLGVLCMDMPGHGYSSNLPPGMHYSADDWILIISRVMKEYKWSKVSLMGHSLGGVLSYIHTALAPQTVDMVILLDITLPPFDAPECIPKIGSWMEKHLVEEDRNRLAEVQEPPSYTMEQLRVVLSRGTFNSVPLEFAQHLLNRSVRKSSLYPNRYYFSRDGRTKYHTLLPFCAEKALELIKRVKDKPYLIIKGSGSPFIDSRCDEVLNYLSENNPNFEFYEVEGLHHVHLTNAAECAKHIVPFLRRYRPPPMGSWSMAVEETKVAKGKL</sequence>
<dbReference type="InterPro" id="IPR000073">
    <property type="entry name" value="AB_hydrolase_1"/>
</dbReference>
<dbReference type="GeneID" id="117571661"/>
<dbReference type="OrthoDB" id="190201at2759"/>
<organism evidence="4 5">
    <name type="scientific">Drosophila albomicans</name>
    <name type="common">Fruit fly</name>
    <dbReference type="NCBI Taxonomy" id="7291"/>
    <lineage>
        <taxon>Eukaryota</taxon>
        <taxon>Metazoa</taxon>
        <taxon>Ecdysozoa</taxon>
        <taxon>Arthropoda</taxon>
        <taxon>Hexapoda</taxon>
        <taxon>Insecta</taxon>
        <taxon>Pterygota</taxon>
        <taxon>Neoptera</taxon>
        <taxon>Endopterygota</taxon>
        <taxon>Diptera</taxon>
        <taxon>Brachycera</taxon>
        <taxon>Muscomorpha</taxon>
        <taxon>Ephydroidea</taxon>
        <taxon>Drosophilidae</taxon>
        <taxon>Drosophila</taxon>
    </lineage>
</organism>
<comment type="similarity">
    <text evidence="1">Belongs to the AB hydrolase superfamily.</text>
</comment>
<name>A0A6P8XEA0_DROAB</name>
<dbReference type="PANTHER" id="PTHR43798:SF14">
    <property type="entry name" value="SERINE HYDROLASE-LIKE PROTEIN DDB_G0286239"/>
    <property type="match status" value="1"/>
</dbReference>
<evidence type="ECO:0000313" key="5">
    <source>
        <dbReference type="RefSeq" id="XP_034109790.1"/>
    </source>
</evidence>
<dbReference type="GO" id="GO:0016020">
    <property type="term" value="C:membrane"/>
    <property type="evidence" value="ECO:0007669"/>
    <property type="project" value="TreeGrafter"/>
</dbReference>
<protein>
    <submittedName>
        <fullName evidence="5">Probable serine hydrolase</fullName>
    </submittedName>
</protein>
<evidence type="ECO:0000256" key="1">
    <source>
        <dbReference type="ARBA" id="ARBA00008645"/>
    </source>
</evidence>
<dbReference type="PANTHER" id="PTHR43798">
    <property type="entry name" value="MONOACYLGLYCEROL LIPASE"/>
    <property type="match status" value="1"/>
</dbReference>
<evidence type="ECO:0000259" key="3">
    <source>
        <dbReference type="Pfam" id="PF00561"/>
    </source>
</evidence>
<keyword evidence="4" id="KW-1185">Reference proteome</keyword>
<dbReference type="Pfam" id="PF00561">
    <property type="entry name" value="Abhydrolase_1"/>
    <property type="match status" value="1"/>
</dbReference>
<dbReference type="GO" id="GO:0016787">
    <property type="term" value="F:hydrolase activity"/>
    <property type="evidence" value="ECO:0007669"/>
    <property type="project" value="UniProtKB-KW"/>
</dbReference>
<dbReference type="InterPro" id="IPR050266">
    <property type="entry name" value="AB_hydrolase_sf"/>
</dbReference>
<dbReference type="SUPFAM" id="SSF53474">
    <property type="entry name" value="alpha/beta-Hydrolases"/>
    <property type="match status" value="1"/>
</dbReference>
<gene>
    <name evidence="5" type="primary">LOC117571661</name>
</gene>
<feature type="domain" description="AB hydrolase-1" evidence="3">
    <location>
        <begin position="33"/>
        <end position="288"/>
    </location>
</feature>
<dbReference type="AlphaFoldDB" id="A0A6P8XEA0"/>
<accession>A0A6P8XEA0</accession>
<keyword evidence="2 5" id="KW-0378">Hydrolase</keyword>
<dbReference type="RefSeq" id="XP_034109790.1">
    <property type="nucleotide sequence ID" value="XM_034253899.2"/>
</dbReference>
<dbReference type="InterPro" id="IPR029058">
    <property type="entry name" value="AB_hydrolase_fold"/>
</dbReference>
<evidence type="ECO:0000313" key="4">
    <source>
        <dbReference type="Proteomes" id="UP000515160"/>
    </source>
</evidence>
<reference evidence="5" key="1">
    <citation type="submission" date="2025-08" db="UniProtKB">
        <authorList>
            <consortium name="RefSeq"/>
        </authorList>
    </citation>
    <scope>IDENTIFICATION</scope>
    <source>
        <strain evidence="5">15112-1751.03</strain>
        <tissue evidence="5">Whole Adult</tissue>
    </source>
</reference>